<comment type="similarity">
    <text evidence="1">Belongs to the choline/ethanolamine kinase family.</text>
</comment>
<dbReference type="GO" id="GO:0005737">
    <property type="term" value="C:cytoplasm"/>
    <property type="evidence" value="ECO:0007669"/>
    <property type="project" value="TreeGrafter"/>
</dbReference>
<reference evidence="4 5" key="1">
    <citation type="journal article" date="2018" name="BMC Genomics">
        <title>Genomic evidence for intraspecific hybridization in a clonal and extremely halotolerant yeast.</title>
        <authorList>
            <person name="Gostincar C."/>
            <person name="Stajich J.E."/>
            <person name="Zupancic J."/>
            <person name="Zalar P."/>
            <person name="Gunde-Cimerman N."/>
        </authorList>
    </citation>
    <scope>NUCLEOTIDE SEQUENCE [LARGE SCALE GENOMIC DNA]</scope>
    <source>
        <strain evidence="4 5">EXF-151</strain>
    </source>
</reference>
<dbReference type="GO" id="GO:0006646">
    <property type="term" value="P:phosphatidylethanolamine biosynthetic process"/>
    <property type="evidence" value="ECO:0007669"/>
    <property type="project" value="TreeGrafter"/>
</dbReference>
<protein>
    <recommendedName>
        <fullName evidence="3">Choline kinase N-terminal domain-containing protein</fullName>
    </recommendedName>
</protein>
<dbReference type="PANTHER" id="PTHR22603:SF93">
    <property type="entry name" value="RE24176P"/>
    <property type="match status" value="1"/>
</dbReference>
<name>A0A3M7AJD5_HORWE</name>
<evidence type="ECO:0000256" key="2">
    <source>
        <dbReference type="SAM" id="MobiDB-lite"/>
    </source>
</evidence>
<sequence>MPNDENASPKPNSILKQQDSQGCASPSSILGIKHTVSPRSTPKSVSIAPQSEGISPLMLARQKSQDAFDVEHSNTPKKNRSKGLSSDKTSSRGGGGSSPPSRAIADGSADGDDKDAIQDQRTPAKQLDVLVEQVSSWISDERNKLAESKSADSPDAKPDLDKLENILKTTLSISRPIPLRKTPLSLLRHKSSLKKLHARKASTVSSDTDYFESGEAAVPSCDAVLDNSKTLSYTGGASEESDVSSGDELTRSTSFRDQDAWTKFKFEIVRLAHTLRLKGWRKVPLEMCNAITVQRLSGALTNAVYVVSPPSDLPPRDGQDENGNSKPKPRKPPPKLLLRIYGPQVEHLIDRDAELAILRRLARKHIGPRLLGTFANGRFEEYFHAQPLTPEELRNPDTSRQIAKRMRELHEGIELLPKERESGPFVWLNWDKWVDRVERVVSWLDEQIRMLEPGAKPSGQEAWKRRGYICGMPWKSFRQTVERYRTWLEQQYGGVDKVKDRLVFAHNDTQYGNILRMMPTGESPLLLPANTHKQLVVIDFEYANANCPGLEFANHFTEWTYNYHDERKPYACNTARYPTPEEQDRFVRAYIRHQPQLSVSTPKVTPLNPPTGSSTSLDSMGSRPKPTSNYSDFMLDARAPPGPGPSTQPSQDEMTESTAAEDADVARLLHETRLWRLANTTQWVAWGIVQAKVPGMPDFAAPAPPPPPPQDNNNNNNNNTAETAAAGEEAAREELGERGDEYRELARMETAQSEHTATADDDENVEEEFDYLGYAQHRALWFWSDALQLGIVAERDLPEELLTKVRGKGVPY</sequence>
<dbReference type="InterPro" id="IPR007521">
    <property type="entry name" value="Choline_kin_N"/>
</dbReference>
<dbReference type="InterPro" id="IPR011009">
    <property type="entry name" value="Kinase-like_dom_sf"/>
</dbReference>
<dbReference type="Pfam" id="PF04428">
    <property type="entry name" value="Choline_kin_N"/>
    <property type="match status" value="1"/>
</dbReference>
<dbReference type="Pfam" id="PF01633">
    <property type="entry name" value="Choline_kinase"/>
    <property type="match status" value="1"/>
</dbReference>
<feature type="compositionally biased region" description="Polar residues" evidence="2">
    <location>
        <begin position="610"/>
        <end position="631"/>
    </location>
</feature>
<evidence type="ECO:0000313" key="4">
    <source>
        <dbReference type="EMBL" id="RMY27705.1"/>
    </source>
</evidence>
<feature type="region of interest" description="Disordered" evidence="2">
    <location>
        <begin position="598"/>
        <end position="660"/>
    </location>
</feature>
<dbReference type="SUPFAM" id="SSF56112">
    <property type="entry name" value="Protein kinase-like (PK-like)"/>
    <property type="match status" value="1"/>
</dbReference>
<feature type="region of interest" description="Disordered" evidence="2">
    <location>
        <begin position="307"/>
        <end position="335"/>
    </location>
</feature>
<dbReference type="PANTHER" id="PTHR22603">
    <property type="entry name" value="CHOLINE/ETHANOALAMINE KINASE"/>
    <property type="match status" value="1"/>
</dbReference>
<feature type="compositionally biased region" description="Low complexity" evidence="2">
    <location>
        <begin position="98"/>
        <end position="108"/>
    </location>
</feature>
<dbReference type="GO" id="GO:0004305">
    <property type="term" value="F:ethanolamine kinase activity"/>
    <property type="evidence" value="ECO:0007669"/>
    <property type="project" value="TreeGrafter"/>
</dbReference>
<feature type="compositionally biased region" description="Low complexity" evidence="2">
    <location>
        <begin position="711"/>
        <end position="720"/>
    </location>
</feature>
<feature type="compositionally biased region" description="Polar residues" evidence="2">
    <location>
        <begin position="1"/>
        <end position="28"/>
    </location>
</feature>
<accession>A0A3M7AJD5</accession>
<feature type="region of interest" description="Disordered" evidence="2">
    <location>
        <begin position="233"/>
        <end position="252"/>
    </location>
</feature>
<feature type="domain" description="Choline kinase N-terminal" evidence="3">
    <location>
        <begin position="214"/>
        <end position="289"/>
    </location>
</feature>
<feature type="region of interest" description="Disordered" evidence="2">
    <location>
        <begin position="697"/>
        <end position="720"/>
    </location>
</feature>
<evidence type="ECO:0000256" key="1">
    <source>
        <dbReference type="ARBA" id="ARBA00038211"/>
    </source>
</evidence>
<dbReference type="Gene3D" id="3.30.200.20">
    <property type="entry name" value="Phosphorylase Kinase, domain 1"/>
    <property type="match status" value="1"/>
</dbReference>
<dbReference type="GO" id="GO:0004103">
    <property type="term" value="F:choline kinase activity"/>
    <property type="evidence" value="ECO:0007669"/>
    <property type="project" value="TreeGrafter"/>
</dbReference>
<dbReference type="Gene3D" id="3.90.1200.10">
    <property type="match status" value="1"/>
</dbReference>
<evidence type="ECO:0000259" key="3">
    <source>
        <dbReference type="Pfam" id="PF04428"/>
    </source>
</evidence>
<dbReference type="OrthoDB" id="10267235at2759"/>
<dbReference type="CDD" id="cd05157">
    <property type="entry name" value="ETNK_euk"/>
    <property type="match status" value="1"/>
</dbReference>
<dbReference type="EMBL" id="QWIN01002885">
    <property type="protein sequence ID" value="RMY27705.1"/>
    <property type="molecule type" value="Genomic_DNA"/>
</dbReference>
<dbReference type="Proteomes" id="UP000270230">
    <property type="component" value="Unassembled WGS sequence"/>
</dbReference>
<evidence type="ECO:0000313" key="5">
    <source>
        <dbReference type="Proteomes" id="UP000270230"/>
    </source>
</evidence>
<feature type="compositionally biased region" description="Basic and acidic residues" evidence="2">
    <location>
        <begin position="63"/>
        <end position="74"/>
    </location>
</feature>
<feature type="region of interest" description="Disordered" evidence="2">
    <location>
        <begin position="141"/>
        <end position="161"/>
    </location>
</feature>
<dbReference type="AlphaFoldDB" id="A0A3M7AJD5"/>
<gene>
    <name evidence="4" type="ORF">D0865_15948</name>
</gene>
<feature type="compositionally biased region" description="Polar residues" evidence="2">
    <location>
        <begin position="37"/>
        <end position="53"/>
    </location>
</feature>
<proteinExistence type="inferred from homology"/>
<feature type="region of interest" description="Disordered" evidence="2">
    <location>
        <begin position="1"/>
        <end position="128"/>
    </location>
</feature>
<organism evidence="4 5">
    <name type="scientific">Hortaea werneckii</name>
    <name type="common">Black yeast</name>
    <name type="synonym">Cladosporium werneckii</name>
    <dbReference type="NCBI Taxonomy" id="91943"/>
    <lineage>
        <taxon>Eukaryota</taxon>
        <taxon>Fungi</taxon>
        <taxon>Dikarya</taxon>
        <taxon>Ascomycota</taxon>
        <taxon>Pezizomycotina</taxon>
        <taxon>Dothideomycetes</taxon>
        <taxon>Dothideomycetidae</taxon>
        <taxon>Mycosphaerellales</taxon>
        <taxon>Teratosphaeriaceae</taxon>
        <taxon>Hortaea</taxon>
    </lineage>
</organism>
<comment type="caution">
    <text evidence="4">The sequence shown here is derived from an EMBL/GenBank/DDBJ whole genome shotgun (WGS) entry which is preliminary data.</text>
</comment>